<dbReference type="KEGG" id="ifn:GM661_04625"/>
<dbReference type="Pfam" id="PF13412">
    <property type="entry name" value="HTH_24"/>
    <property type="match status" value="1"/>
</dbReference>
<dbReference type="Pfam" id="PF00480">
    <property type="entry name" value="ROK"/>
    <property type="match status" value="1"/>
</dbReference>
<comment type="similarity">
    <text evidence="2">Belongs to the ROK (NagC/XylR) family.</text>
</comment>
<dbReference type="PANTHER" id="PTHR18964:SF149">
    <property type="entry name" value="BIFUNCTIONAL UDP-N-ACETYLGLUCOSAMINE 2-EPIMERASE_N-ACETYLMANNOSAMINE KINASE"/>
    <property type="match status" value="1"/>
</dbReference>
<dbReference type="InterPro" id="IPR000600">
    <property type="entry name" value="ROK"/>
</dbReference>
<gene>
    <name evidence="4" type="ORF">GM661_04625</name>
</gene>
<protein>
    <submittedName>
        <fullName evidence="4">ROK family protein</fullName>
    </submittedName>
</protein>
<organism evidence="4 5">
    <name type="scientific">Iocasia fonsfrigidae</name>
    <dbReference type="NCBI Taxonomy" id="2682810"/>
    <lineage>
        <taxon>Bacteria</taxon>
        <taxon>Bacillati</taxon>
        <taxon>Bacillota</taxon>
        <taxon>Clostridia</taxon>
        <taxon>Halanaerobiales</taxon>
        <taxon>Halanaerobiaceae</taxon>
        <taxon>Iocasia</taxon>
    </lineage>
</organism>
<dbReference type="EMBL" id="CP046640">
    <property type="protein sequence ID" value="QTL97318.1"/>
    <property type="molecule type" value="Genomic_DNA"/>
</dbReference>
<accession>A0A8A7KCJ3</accession>
<reference evidence="4" key="1">
    <citation type="submission" date="2019-12" db="EMBL/GenBank/DDBJ databases">
        <authorList>
            <person name="zhang j."/>
            <person name="sun C.M."/>
        </authorList>
    </citation>
    <scope>NUCLEOTIDE SEQUENCE</scope>
    <source>
        <strain evidence="4">NS-1</strain>
    </source>
</reference>
<dbReference type="InterPro" id="IPR011991">
    <property type="entry name" value="ArsR-like_HTH"/>
</dbReference>
<dbReference type="PANTHER" id="PTHR18964">
    <property type="entry name" value="ROK (REPRESSOR, ORF, KINASE) FAMILY"/>
    <property type="match status" value="1"/>
</dbReference>
<dbReference type="SUPFAM" id="SSF46785">
    <property type="entry name" value="Winged helix' DNA-binding domain"/>
    <property type="match status" value="1"/>
</dbReference>
<dbReference type="Gene3D" id="1.10.10.10">
    <property type="entry name" value="Winged helix-like DNA-binding domain superfamily/Winged helix DNA-binding domain"/>
    <property type="match status" value="1"/>
</dbReference>
<dbReference type="InterPro" id="IPR043129">
    <property type="entry name" value="ATPase_NBD"/>
</dbReference>
<dbReference type="AlphaFoldDB" id="A0A8A7KCJ3"/>
<evidence type="ECO:0000256" key="3">
    <source>
        <dbReference type="ARBA" id="ARBA00022629"/>
    </source>
</evidence>
<dbReference type="InterPro" id="IPR049874">
    <property type="entry name" value="ROK_cs"/>
</dbReference>
<evidence type="ECO:0000313" key="4">
    <source>
        <dbReference type="EMBL" id="QTL97318.1"/>
    </source>
</evidence>
<evidence type="ECO:0000313" key="5">
    <source>
        <dbReference type="Proteomes" id="UP000665020"/>
    </source>
</evidence>
<evidence type="ECO:0000256" key="2">
    <source>
        <dbReference type="ARBA" id="ARBA00006479"/>
    </source>
</evidence>
<comment type="function">
    <text evidence="1">Transcriptional repressor of xylose-utilizing enzymes.</text>
</comment>
<dbReference type="InterPro" id="IPR036388">
    <property type="entry name" value="WH-like_DNA-bd_sf"/>
</dbReference>
<dbReference type="CDD" id="cd00090">
    <property type="entry name" value="HTH_ARSR"/>
    <property type="match status" value="1"/>
</dbReference>
<proteinExistence type="inferred from homology"/>
<dbReference type="SUPFAM" id="SSF53067">
    <property type="entry name" value="Actin-like ATPase domain"/>
    <property type="match status" value="1"/>
</dbReference>
<keyword evidence="3" id="KW-0859">Xylose metabolism</keyword>
<keyword evidence="5" id="KW-1185">Reference proteome</keyword>
<evidence type="ECO:0000256" key="1">
    <source>
        <dbReference type="ARBA" id="ARBA00002486"/>
    </source>
</evidence>
<keyword evidence="3" id="KW-0119">Carbohydrate metabolism</keyword>
<dbReference type="PROSITE" id="PS01125">
    <property type="entry name" value="ROK"/>
    <property type="match status" value="1"/>
</dbReference>
<dbReference type="Gene3D" id="3.30.420.40">
    <property type="match status" value="2"/>
</dbReference>
<dbReference type="CDD" id="cd24076">
    <property type="entry name" value="ASKHA_ATPase_ROK_BsXylR-like"/>
    <property type="match status" value="1"/>
</dbReference>
<dbReference type="GO" id="GO:0042732">
    <property type="term" value="P:D-xylose metabolic process"/>
    <property type="evidence" value="ECO:0007669"/>
    <property type="project" value="UniProtKB-KW"/>
</dbReference>
<dbReference type="InterPro" id="IPR036390">
    <property type="entry name" value="WH_DNA-bd_sf"/>
</dbReference>
<dbReference type="Proteomes" id="UP000665020">
    <property type="component" value="Chromosome"/>
</dbReference>
<name>A0A8A7KCJ3_9FIRM</name>
<sequence>MFAYIKGNFITNRKKGGEEMNYLSGNLELMHELNTKQILRVIRQFNPISRSEIVEKTNLTAATVSRIVSKLIEFNLVTETGYGESSGGRKPILLELNPGAVLTVGIDLEIDEIKGLIIDLNGRVLLEDNLSIKGEREQDHIINRVIEIIKKLLSKKDYRSRVTGIGIGMHGLVDYARGISIFPPAFGWRDIPVADMIKKEFDLPVIIENNVRALTLAENWFGMAKDLNNFICLKVGSGIGSGIFTDGKLYRGASNSAGEIGHTMVDEDGPLCSCGNYGCLESMASIPAIVKRTVKALKQGADSKINSMVNNLKEINEETVFLAAKQGDQLAGQVLQDTGRYLGIGIANLINILNPEVVIIGGDIVLAGDIILESMRSTVHNRALSYPAEHVKIINSRMGKEGVAIGAAALILESVFNIGHNINVDIGL</sequence>